<feature type="region of interest" description="Disordered" evidence="1">
    <location>
        <begin position="187"/>
        <end position="210"/>
    </location>
</feature>
<evidence type="ECO:0000256" key="1">
    <source>
        <dbReference type="SAM" id="MobiDB-lite"/>
    </source>
</evidence>
<gene>
    <name evidence="2" type="ORF">FPZ44_00595</name>
</gene>
<dbReference type="Proteomes" id="UP000318102">
    <property type="component" value="Unassembled WGS sequence"/>
</dbReference>
<comment type="caution">
    <text evidence="2">The sequence shown here is derived from an EMBL/GenBank/DDBJ whole genome shotgun (WGS) entry which is preliminary data.</text>
</comment>
<evidence type="ECO:0000313" key="2">
    <source>
        <dbReference type="EMBL" id="TVX91683.1"/>
    </source>
</evidence>
<dbReference type="AlphaFoldDB" id="A0A559IVQ3"/>
<name>A0A559IVQ3_9BACL</name>
<accession>A0A559IVQ3</accession>
<sequence length="210" mass="23945">MKRRTEAAATLLAALFQLLRALKSKRASMKPSERRLVDYDLAMMVHIGSDLHKYLSWSDLSIAEIQGFGEGDCTRSTGDYAEKFMQDINYAITMLQSWPFDNPLIGRQVMKRLYELQSYYSDQLAHDDEFIIGNTTSEQASWEQKLAVGADIHSFNHEQGTRPTSNPDDNYILTKIGSWTSVKKLNDSHAHQGRSVKQDGQVTAIERRRI</sequence>
<dbReference type="EMBL" id="VNJK01000001">
    <property type="protein sequence ID" value="TVX91683.1"/>
    <property type="molecule type" value="Genomic_DNA"/>
</dbReference>
<evidence type="ECO:0000313" key="3">
    <source>
        <dbReference type="Proteomes" id="UP000318102"/>
    </source>
</evidence>
<reference evidence="2 3" key="1">
    <citation type="submission" date="2019-07" db="EMBL/GenBank/DDBJ databases">
        <authorList>
            <person name="Kim J."/>
        </authorList>
    </citation>
    <scope>NUCLEOTIDE SEQUENCE [LARGE SCALE GENOMIC DNA]</scope>
    <source>
        <strain evidence="2 3">N4</strain>
    </source>
</reference>
<protein>
    <submittedName>
        <fullName evidence="2">Uncharacterized protein</fullName>
    </submittedName>
</protein>
<organism evidence="2 3">
    <name type="scientific">Paenibacillus agilis</name>
    <dbReference type="NCBI Taxonomy" id="3020863"/>
    <lineage>
        <taxon>Bacteria</taxon>
        <taxon>Bacillati</taxon>
        <taxon>Bacillota</taxon>
        <taxon>Bacilli</taxon>
        <taxon>Bacillales</taxon>
        <taxon>Paenibacillaceae</taxon>
        <taxon>Paenibacillus</taxon>
    </lineage>
</organism>
<dbReference type="OrthoDB" id="9850806at2"/>
<keyword evidence="3" id="KW-1185">Reference proteome</keyword>
<dbReference type="RefSeq" id="WP_144986421.1">
    <property type="nucleotide sequence ID" value="NZ_VNJK01000001.1"/>
</dbReference>
<proteinExistence type="predicted"/>